<name>A0A2K4ZMI8_9FIRM</name>
<evidence type="ECO:0000313" key="1">
    <source>
        <dbReference type="EMBL" id="SOY31660.1"/>
    </source>
</evidence>
<protein>
    <submittedName>
        <fullName evidence="1">Uncharacterized protein</fullName>
    </submittedName>
</protein>
<reference evidence="1 2" key="1">
    <citation type="submission" date="2018-01" db="EMBL/GenBank/DDBJ databases">
        <authorList>
            <person name="Gaut B.S."/>
            <person name="Morton B.R."/>
            <person name="Clegg M.T."/>
            <person name="Duvall M.R."/>
        </authorList>
    </citation>
    <scope>NUCLEOTIDE SEQUENCE [LARGE SCALE GENOMIC DNA]</scope>
    <source>
        <strain evidence="1">GP69</strain>
    </source>
</reference>
<gene>
    <name evidence="1" type="ORF">AMURIS_04405</name>
</gene>
<dbReference type="RefSeq" id="WP_103241649.1">
    <property type="nucleotide sequence ID" value="NZ_JANJZD010000030.1"/>
</dbReference>
<accession>A0A2K4ZMI8</accession>
<sequence>MAARIKVSYQEQQELRAVEELLKPVVRSCKVIERCGNGRFKRAYMDLEIPGENVQTSADMPLI</sequence>
<evidence type="ECO:0000313" key="2">
    <source>
        <dbReference type="Proteomes" id="UP000236311"/>
    </source>
</evidence>
<dbReference type="AlphaFoldDB" id="A0A2K4ZMI8"/>
<keyword evidence="2" id="KW-1185">Reference proteome</keyword>
<proteinExistence type="predicted"/>
<dbReference type="EMBL" id="OFSM01000029">
    <property type="protein sequence ID" value="SOY31660.1"/>
    <property type="molecule type" value="Genomic_DNA"/>
</dbReference>
<dbReference type="OrthoDB" id="2097822at2"/>
<organism evidence="1 2">
    <name type="scientific">Acetatifactor muris</name>
    <dbReference type="NCBI Taxonomy" id="879566"/>
    <lineage>
        <taxon>Bacteria</taxon>
        <taxon>Bacillati</taxon>
        <taxon>Bacillota</taxon>
        <taxon>Clostridia</taxon>
        <taxon>Lachnospirales</taxon>
        <taxon>Lachnospiraceae</taxon>
        <taxon>Acetatifactor</taxon>
    </lineage>
</organism>
<dbReference type="Proteomes" id="UP000236311">
    <property type="component" value="Unassembled WGS sequence"/>
</dbReference>